<name>A0A5C8KBW1_9BACT</name>
<dbReference type="SUPFAM" id="SSF63829">
    <property type="entry name" value="Calcium-dependent phosphotriesterase"/>
    <property type="match status" value="1"/>
</dbReference>
<evidence type="ECO:0000313" key="2">
    <source>
        <dbReference type="Proteomes" id="UP000321926"/>
    </source>
</evidence>
<dbReference type="Gene3D" id="2.60.40.740">
    <property type="match status" value="1"/>
</dbReference>
<reference evidence="1 2" key="1">
    <citation type="submission" date="2019-08" db="EMBL/GenBank/DDBJ databases">
        <authorList>
            <person name="Shi S."/>
        </authorList>
    </citation>
    <scope>NUCLEOTIDE SEQUENCE [LARGE SCALE GENOMIC DNA]</scope>
    <source>
        <strain evidence="1 2">GY10130</strain>
    </source>
</reference>
<dbReference type="OrthoDB" id="9801383at2"/>
<dbReference type="PANTHER" id="PTHR35399">
    <property type="entry name" value="SLR8030 PROTEIN"/>
    <property type="match status" value="1"/>
</dbReference>
<sequence>MNKFYKGLLLATLASAGTFGSQYEALAQVQSYTYSARIAASSDDAEEAASGKMYLNSSDIELVYDDHENAGNQTVGFRYQGVGIPANAVITKAYLQFAVDELNSAAANLLIKGQAADNAADFTTATHNISSRALTTAGVNWAPAPWTTLNQAGAAQATPELKTIVQEIVSRPGWQFGNALSLIITGTGRRNAHAFDGSAGMAPQLVIEFQSDKMPEPVTNVTCDPASSSTIGCFTSVKPVGQTQLMTIPTETHTFQLIAKTGQTQYTSGGTGTIPGNNDFTAFVGKNGSSKEGYLSINHENSPGGVSMLDLSLNEKTMLWEVNEVKKVDFSPVVQTVRNCSGGITPWGTVITSEETTNSGDANGDGYQDVGWQVEIDPATGKIVDYDGDGKPDKLWALGRMNHENAAIGADGVTVYQAEDGGSSSVYKFIANTKGNLSEGTLYVLKRDNSTATTGTWVVVPNTTKAERNNTGSLAASVGGTNWSNPEDIEFGPDGKMYFTAKGTGIIWRFKDNGTSVSEIEAWVTPKMYPVTHKAGVQNENWGTGIDNLTFDGEGNLWALQDGGRNNLWVVYPDHTPEKPSLKLFMTTPSGSESTGLTFSPDFRYGFISLQHPSSGNTATYTDAAGNPVQFNRDVTLVFARKEFLGAEAVVPTFELGQDLTLCEGDSAMLTAYEGTDAVVKWTGAALAEEVEGAALTVKAPGMYYATAYGNNGRTYTDSLEVSVEKLAVDLGYRIPLCNKCTVTLDAGADYSSYLWSNGATTQTLTVNTPGTYSVEVTSANGCKATGSVEVIKKNGNGNDLVPVKLIQVYPSPFVESTTIKISMPEQAAVVLEVHDMKGKIVQTLFKGTMKVGDHNFEFKPATPSGNGIYLVRFQVNNQKSTTKIVQSEK</sequence>
<gene>
    <name evidence="1" type="ORF">FVR03_04345</name>
</gene>
<dbReference type="InterPro" id="IPR008557">
    <property type="entry name" value="PhoX"/>
</dbReference>
<accession>A0A5C8KBW1</accession>
<protein>
    <submittedName>
        <fullName evidence="1">DUF839 domain-containing protein</fullName>
    </submittedName>
</protein>
<evidence type="ECO:0000313" key="1">
    <source>
        <dbReference type="EMBL" id="TXK50889.1"/>
    </source>
</evidence>
<dbReference type="Gene3D" id="2.120.10.30">
    <property type="entry name" value="TolB, C-terminal domain"/>
    <property type="match status" value="1"/>
</dbReference>
<dbReference type="PANTHER" id="PTHR35399:SF2">
    <property type="entry name" value="DUF839 DOMAIN-CONTAINING PROTEIN"/>
    <property type="match status" value="1"/>
</dbReference>
<organism evidence="1 2">
    <name type="scientific">Pontibacter qinzhouensis</name>
    <dbReference type="NCBI Taxonomy" id="2603253"/>
    <lineage>
        <taxon>Bacteria</taxon>
        <taxon>Pseudomonadati</taxon>
        <taxon>Bacteroidota</taxon>
        <taxon>Cytophagia</taxon>
        <taxon>Cytophagales</taxon>
        <taxon>Hymenobacteraceae</taxon>
        <taxon>Pontibacter</taxon>
    </lineage>
</organism>
<dbReference type="RefSeq" id="WP_147920542.1">
    <property type="nucleotide sequence ID" value="NZ_VRTY01000010.1"/>
</dbReference>
<keyword evidence="2" id="KW-1185">Reference proteome</keyword>
<comment type="caution">
    <text evidence="1">The sequence shown here is derived from an EMBL/GenBank/DDBJ whole genome shotgun (WGS) entry which is preliminary data.</text>
</comment>
<dbReference type="InterPro" id="IPR026444">
    <property type="entry name" value="Secre_tail"/>
</dbReference>
<dbReference type="AlphaFoldDB" id="A0A5C8KBW1"/>
<dbReference type="EMBL" id="VRTY01000010">
    <property type="protein sequence ID" value="TXK50889.1"/>
    <property type="molecule type" value="Genomic_DNA"/>
</dbReference>
<dbReference type="NCBIfam" id="TIGR04183">
    <property type="entry name" value="Por_Secre_tail"/>
    <property type="match status" value="1"/>
</dbReference>
<proteinExistence type="predicted"/>
<dbReference type="Proteomes" id="UP000321926">
    <property type="component" value="Unassembled WGS sequence"/>
</dbReference>
<dbReference type="InterPro" id="IPR011042">
    <property type="entry name" value="6-blade_b-propeller_TolB-like"/>
</dbReference>
<dbReference type="Pfam" id="PF05787">
    <property type="entry name" value="PhoX"/>
    <property type="match status" value="1"/>
</dbReference>